<gene>
    <name evidence="2" type="ORF">BD311DRAFT_778820</name>
</gene>
<feature type="transmembrane region" description="Helical" evidence="1">
    <location>
        <begin position="16"/>
        <end position="39"/>
    </location>
</feature>
<organism evidence="2">
    <name type="scientific">Dichomitus squalens</name>
    <dbReference type="NCBI Taxonomy" id="114155"/>
    <lineage>
        <taxon>Eukaryota</taxon>
        <taxon>Fungi</taxon>
        <taxon>Dikarya</taxon>
        <taxon>Basidiomycota</taxon>
        <taxon>Agaricomycotina</taxon>
        <taxon>Agaricomycetes</taxon>
        <taxon>Polyporales</taxon>
        <taxon>Polyporaceae</taxon>
        <taxon>Dichomitus</taxon>
    </lineage>
</organism>
<name>A0A4Q9MML7_9APHY</name>
<keyword evidence="1" id="KW-0472">Membrane</keyword>
<feature type="transmembrane region" description="Helical" evidence="1">
    <location>
        <begin position="95"/>
        <end position="117"/>
    </location>
</feature>
<evidence type="ECO:0000256" key="1">
    <source>
        <dbReference type="SAM" id="Phobius"/>
    </source>
</evidence>
<proteinExistence type="predicted"/>
<keyword evidence="1" id="KW-0812">Transmembrane</keyword>
<accession>A0A4Q9MML7</accession>
<evidence type="ECO:0000313" key="2">
    <source>
        <dbReference type="EMBL" id="TBU27602.1"/>
    </source>
</evidence>
<feature type="transmembrane region" description="Helical" evidence="1">
    <location>
        <begin position="124"/>
        <end position="142"/>
    </location>
</feature>
<dbReference type="EMBL" id="ML143430">
    <property type="protein sequence ID" value="TBU27602.1"/>
    <property type="molecule type" value="Genomic_DNA"/>
</dbReference>
<dbReference type="OrthoDB" id="10376569at2759"/>
<feature type="transmembrane region" description="Helical" evidence="1">
    <location>
        <begin position="171"/>
        <end position="198"/>
    </location>
</feature>
<dbReference type="AlphaFoldDB" id="A0A4Q9MML7"/>
<feature type="transmembrane region" description="Helical" evidence="1">
    <location>
        <begin position="51"/>
        <end position="75"/>
    </location>
</feature>
<keyword evidence="1" id="KW-1133">Transmembrane helix</keyword>
<dbReference type="Proteomes" id="UP000292957">
    <property type="component" value="Unassembled WGS sequence"/>
</dbReference>
<protein>
    <submittedName>
        <fullName evidence="2">Uncharacterized protein</fullName>
    </submittedName>
</protein>
<reference evidence="2" key="1">
    <citation type="submission" date="2019-01" db="EMBL/GenBank/DDBJ databases">
        <title>Draft genome sequences of three monokaryotic isolates of the white-rot basidiomycete fungus Dichomitus squalens.</title>
        <authorList>
            <consortium name="DOE Joint Genome Institute"/>
            <person name="Lopez S.C."/>
            <person name="Andreopoulos B."/>
            <person name="Pangilinan J."/>
            <person name="Lipzen A."/>
            <person name="Riley R."/>
            <person name="Ahrendt S."/>
            <person name="Ng V."/>
            <person name="Barry K."/>
            <person name="Daum C."/>
            <person name="Grigoriev I.V."/>
            <person name="Hilden K.S."/>
            <person name="Makela M.R."/>
            <person name="de Vries R.P."/>
        </authorList>
    </citation>
    <scope>NUCLEOTIDE SEQUENCE [LARGE SCALE GENOMIC DNA]</scope>
    <source>
        <strain evidence="2">OM18370.1</strain>
    </source>
</reference>
<sequence>MDYTSSLPGTLPRAEALTAVLASTFFGTFTVLAVFAVYFASRQSLRRISTIAALAITVALYALSATYTIAVLARLGRQSRILDNDFFDSPTLDCIGTATLTLTTVLTNAVVWSRVWILWGHNKVLYGASLTLLLVTLILGALSTSETCPANATRSVIYFFENNRQLPLGGFYWGSATGLTASWFSMATNTIAFILYLIKAL</sequence>